<dbReference type="RefSeq" id="WP_153790054.1">
    <property type="nucleotide sequence ID" value="NZ_CP045915.1"/>
</dbReference>
<gene>
    <name evidence="1" type="ORF">GI584_01915</name>
</gene>
<dbReference type="Proteomes" id="UP000339690">
    <property type="component" value="Chromosome"/>
</dbReference>
<name>A0A5Q2TFF5_9BACI</name>
<reference evidence="1 2" key="1">
    <citation type="submission" date="2019-11" db="EMBL/GenBank/DDBJ databases">
        <title>Gracilibacillus salitolerans sp. nov., a moderate halophile isolated from a saline soil in northwest China.</title>
        <authorList>
            <person name="Gan L."/>
        </authorList>
    </citation>
    <scope>NUCLEOTIDE SEQUENCE [LARGE SCALE GENOMIC DNA]</scope>
    <source>
        <strain evidence="1 2">SCU50</strain>
    </source>
</reference>
<dbReference type="Pfam" id="PF07366">
    <property type="entry name" value="SnoaL"/>
    <property type="match status" value="1"/>
</dbReference>
<dbReference type="InterPro" id="IPR032710">
    <property type="entry name" value="NTF2-like_dom_sf"/>
</dbReference>
<evidence type="ECO:0000313" key="1">
    <source>
        <dbReference type="EMBL" id="QGH32882.1"/>
    </source>
</evidence>
<proteinExistence type="predicted"/>
<dbReference type="KEGG" id="grc:GI584_01915"/>
<sequence length="141" mass="15991">MTFQDEKQIYKLWVKAWNEDVSILEEITDPDCVVHQARMDGKSSEDQKGAEALKRIINEGCAYFDDVKMTVEVEPIVEEHYVSARWQFSGTFNGGMPGATAKKGTKVRFNGIDIMLITEGKIKDYWVSSDVVDLMAQLGMF</sequence>
<organism evidence="1 2">
    <name type="scientific">Gracilibacillus salitolerans</name>
    <dbReference type="NCBI Taxonomy" id="2663022"/>
    <lineage>
        <taxon>Bacteria</taxon>
        <taxon>Bacillati</taxon>
        <taxon>Bacillota</taxon>
        <taxon>Bacilli</taxon>
        <taxon>Bacillales</taxon>
        <taxon>Bacillaceae</taxon>
        <taxon>Gracilibacillus</taxon>
    </lineage>
</organism>
<evidence type="ECO:0000313" key="2">
    <source>
        <dbReference type="Proteomes" id="UP000339690"/>
    </source>
</evidence>
<evidence type="ECO:0008006" key="3">
    <source>
        <dbReference type="Google" id="ProtNLM"/>
    </source>
</evidence>
<dbReference type="AlphaFoldDB" id="A0A5Q2TFF5"/>
<dbReference type="GO" id="GO:0030638">
    <property type="term" value="P:polyketide metabolic process"/>
    <property type="evidence" value="ECO:0007669"/>
    <property type="project" value="InterPro"/>
</dbReference>
<dbReference type="Gene3D" id="3.10.450.50">
    <property type="match status" value="1"/>
</dbReference>
<dbReference type="PANTHER" id="PTHR38436">
    <property type="entry name" value="POLYKETIDE CYCLASE SNOAL-LIKE DOMAIN"/>
    <property type="match status" value="1"/>
</dbReference>
<dbReference type="EMBL" id="CP045915">
    <property type="protein sequence ID" value="QGH32882.1"/>
    <property type="molecule type" value="Genomic_DNA"/>
</dbReference>
<dbReference type="PANTHER" id="PTHR38436:SF1">
    <property type="entry name" value="ESTER CYCLASE"/>
    <property type="match status" value="1"/>
</dbReference>
<keyword evidence="2" id="KW-1185">Reference proteome</keyword>
<protein>
    <recommendedName>
        <fullName evidence="3">SnoaL-like polyketide cyclase</fullName>
    </recommendedName>
</protein>
<dbReference type="InterPro" id="IPR009959">
    <property type="entry name" value="Cyclase_SnoaL-like"/>
</dbReference>
<dbReference type="SUPFAM" id="SSF54427">
    <property type="entry name" value="NTF2-like"/>
    <property type="match status" value="1"/>
</dbReference>
<accession>A0A5Q2TFF5</accession>